<dbReference type="PATRIC" id="fig|1346330.5.peg.1516"/>
<dbReference type="AlphaFoldDB" id="U2J4J7"/>
<comment type="caution">
    <text evidence="7">The sequence shown here is derived from an EMBL/GenBank/DDBJ whole genome shotgun (WGS) entry which is preliminary data.</text>
</comment>
<evidence type="ECO:0000256" key="2">
    <source>
        <dbReference type="ARBA" id="ARBA00022748"/>
    </source>
</evidence>
<dbReference type="eggNOG" id="COG1225">
    <property type="taxonomic scope" value="Bacteria"/>
</dbReference>
<organism evidence="7 8">
    <name type="scientific">Sphingobacterium paucimobilis HER1398</name>
    <dbReference type="NCBI Taxonomy" id="1346330"/>
    <lineage>
        <taxon>Bacteria</taxon>
        <taxon>Pseudomonadati</taxon>
        <taxon>Bacteroidota</taxon>
        <taxon>Sphingobacteriia</taxon>
        <taxon>Sphingobacteriales</taxon>
        <taxon>Sphingobacteriaceae</taxon>
        <taxon>Sphingobacterium</taxon>
    </lineage>
</organism>
<dbReference type="GO" id="GO:0016491">
    <property type="term" value="F:oxidoreductase activity"/>
    <property type="evidence" value="ECO:0007669"/>
    <property type="project" value="InterPro"/>
</dbReference>
<evidence type="ECO:0000259" key="6">
    <source>
        <dbReference type="PROSITE" id="PS51352"/>
    </source>
</evidence>
<dbReference type="SUPFAM" id="SSF52833">
    <property type="entry name" value="Thioredoxin-like"/>
    <property type="match status" value="1"/>
</dbReference>
<dbReference type="CDD" id="cd02966">
    <property type="entry name" value="TlpA_like_family"/>
    <property type="match status" value="1"/>
</dbReference>
<name>U2J4J7_9SPHI</name>
<reference evidence="7 8" key="1">
    <citation type="journal article" date="2013" name="Genome Announc.">
        <title>The Draft Genome Sequence of Sphingomonas paucimobilis Strain HER1398 (Proteobacteria), Host to the Giant PAU Phage, Indicates That It Is a Member of the Genus Sphingobacterium (Bacteroidetes).</title>
        <authorList>
            <person name="White R.A.III."/>
            <person name="Suttle C.A."/>
        </authorList>
    </citation>
    <scope>NUCLEOTIDE SEQUENCE [LARGE SCALE GENOMIC DNA]</scope>
    <source>
        <strain evidence="7 8">HER1398</strain>
    </source>
</reference>
<dbReference type="InterPro" id="IPR017937">
    <property type="entry name" value="Thioredoxin_CS"/>
</dbReference>
<dbReference type="PROSITE" id="PS51352">
    <property type="entry name" value="THIOREDOXIN_2"/>
    <property type="match status" value="1"/>
</dbReference>
<keyword evidence="5" id="KW-0732">Signal</keyword>
<feature type="domain" description="Thioredoxin" evidence="6">
    <location>
        <begin position="237"/>
        <end position="375"/>
    </location>
</feature>
<feature type="signal peptide" evidence="5">
    <location>
        <begin position="1"/>
        <end position="24"/>
    </location>
</feature>
<dbReference type="RefSeq" id="WP_021069698.1">
    <property type="nucleotide sequence ID" value="NZ_ATDL01000012.1"/>
</dbReference>
<evidence type="ECO:0000256" key="1">
    <source>
        <dbReference type="ARBA" id="ARBA00004196"/>
    </source>
</evidence>
<evidence type="ECO:0000256" key="5">
    <source>
        <dbReference type="SAM" id="SignalP"/>
    </source>
</evidence>
<keyword evidence="4" id="KW-0676">Redox-active center</keyword>
<dbReference type="InterPro" id="IPR050553">
    <property type="entry name" value="Thioredoxin_ResA/DsbE_sf"/>
</dbReference>
<dbReference type="PROSITE" id="PS00194">
    <property type="entry name" value="THIOREDOXIN_1"/>
    <property type="match status" value="1"/>
</dbReference>
<dbReference type="Proteomes" id="UP000016584">
    <property type="component" value="Unassembled WGS sequence"/>
</dbReference>
<evidence type="ECO:0000313" key="7">
    <source>
        <dbReference type="EMBL" id="ERJ59879.1"/>
    </source>
</evidence>
<keyword evidence="2" id="KW-0201">Cytochrome c-type biogenesis</keyword>
<gene>
    <name evidence="7" type="ORF">M472_13995</name>
</gene>
<dbReference type="Pfam" id="PF00578">
    <property type="entry name" value="AhpC-TSA"/>
    <property type="match status" value="1"/>
</dbReference>
<keyword evidence="3" id="KW-1015">Disulfide bond</keyword>
<dbReference type="PANTHER" id="PTHR42852:SF6">
    <property type="entry name" value="THIOL:DISULFIDE INTERCHANGE PROTEIN DSBE"/>
    <property type="match status" value="1"/>
</dbReference>
<dbReference type="InterPro" id="IPR036249">
    <property type="entry name" value="Thioredoxin-like_sf"/>
</dbReference>
<evidence type="ECO:0000313" key="8">
    <source>
        <dbReference type="Proteomes" id="UP000016584"/>
    </source>
</evidence>
<dbReference type="PANTHER" id="PTHR42852">
    <property type="entry name" value="THIOL:DISULFIDE INTERCHANGE PROTEIN DSBE"/>
    <property type="match status" value="1"/>
</dbReference>
<dbReference type="InterPro" id="IPR013766">
    <property type="entry name" value="Thioredoxin_domain"/>
</dbReference>
<keyword evidence="8" id="KW-1185">Reference proteome</keyword>
<dbReference type="GO" id="GO:0017004">
    <property type="term" value="P:cytochrome complex assembly"/>
    <property type="evidence" value="ECO:0007669"/>
    <property type="project" value="UniProtKB-KW"/>
</dbReference>
<dbReference type="STRING" id="1346330.M472_13995"/>
<accession>U2J4J7</accession>
<dbReference type="GO" id="GO:0030313">
    <property type="term" value="C:cell envelope"/>
    <property type="evidence" value="ECO:0007669"/>
    <property type="project" value="UniProtKB-SubCell"/>
</dbReference>
<dbReference type="EMBL" id="ATDL01000012">
    <property type="protein sequence ID" value="ERJ59879.1"/>
    <property type="molecule type" value="Genomic_DNA"/>
</dbReference>
<dbReference type="InterPro" id="IPR000866">
    <property type="entry name" value="AhpC/TSA"/>
</dbReference>
<dbReference type="Pfam" id="PF14289">
    <property type="entry name" value="DUF4369"/>
    <property type="match status" value="1"/>
</dbReference>
<proteinExistence type="predicted"/>
<dbReference type="Gene3D" id="3.40.30.10">
    <property type="entry name" value="Glutaredoxin"/>
    <property type="match status" value="1"/>
</dbReference>
<dbReference type="InterPro" id="IPR025380">
    <property type="entry name" value="DUF4369"/>
</dbReference>
<protein>
    <recommendedName>
        <fullName evidence="6">Thioredoxin domain-containing protein</fullName>
    </recommendedName>
</protein>
<dbReference type="GO" id="GO:0016209">
    <property type="term" value="F:antioxidant activity"/>
    <property type="evidence" value="ECO:0007669"/>
    <property type="project" value="InterPro"/>
</dbReference>
<evidence type="ECO:0000256" key="4">
    <source>
        <dbReference type="ARBA" id="ARBA00023284"/>
    </source>
</evidence>
<evidence type="ECO:0000256" key="3">
    <source>
        <dbReference type="ARBA" id="ARBA00023157"/>
    </source>
</evidence>
<comment type="subcellular location">
    <subcellularLocation>
        <location evidence="1">Cell envelope</location>
    </subcellularLocation>
</comment>
<dbReference type="OrthoDB" id="750178at2"/>
<feature type="chain" id="PRO_5004629735" description="Thioredoxin domain-containing protein" evidence="5">
    <location>
        <begin position="25"/>
        <end position="375"/>
    </location>
</feature>
<sequence>MNLKKAQILLTVFCLVTISSTSFAQKKSFTIEGKIDSLQENTKVFLTYELEKESKIDSALVKNGVFRFKGIATSGTVASLALEDSDSEDDVDNINFLIAPSNIRITSSRLLEDANVEGSVFQDEFKRLQKRLANIEAKHLEWNERYFPALDKGNMSKSESDSFSEEFKEIKQEKLHTIIGFVKENPSSFASVCGLTHISQDLEINELKTLWTGISPDLKNMQLGKDLGTLIENLDNSKIGQIAPNFTQNDPLGNPISLTDFRGKYVLIDFWASWCGPCRHENPTLIKALDTYKDKNFTILGISLDNENTREQWIEAIKSDKLTWPQVSDLNGWNNEAAKLYVVRGIPDSFLIDPDGKIIGRGLRGEELLKKLSEL</sequence>